<reference evidence="2 3" key="1">
    <citation type="journal article" date="2014" name="PLoS Genet.">
        <title>Phylogenetically driven sequencing of extremely halophilic archaea reveals strategies for static and dynamic osmo-response.</title>
        <authorList>
            <person name="Becker E.A."/>
            <person name="Seitzer P.M."/>
            <person name="Tritt A."/>
            <person name="Larsen D."/>
            <person name="Krusor M."/>
            <person name="Yao A.I."/>
            <person name="Wu D."/>
            <person name="Madern D."/>
            <person name="Eisen J.A."/>
            <person name="Darling A.E."/>
            <person name="Facciotti M.T."/>
        </authorList>
    </citation>
    <scope>NUCLEOTIDE SEQUENCE [LARGE SCALE GENOMIC DNA]</scope>
    <source>
        <strain evidence="2 3">DSM 12281</strain>
    </source>
</reference>
<dbReference type="AlphaFoldDB" id="L9ZJ04"/>
<feature type="transmembrane region" description="Helical" evidence="1">
    <location>
        <begin position="136"/>
        <end position="169"/>
    </location>
</feature>
<feature type="transmembrane region" description="Helical" evidence="1">
    <location>
        <begin position="34"/>
        <end position="56"/>
    </location>
</feature>
<organism evidence="2 3">
    <name type="scientific">Natrialba taiwanensis DSM 12281</name>
    <dbReference type="NCBI Taxonomy" id="1230458"/>
    <lineage>
        <taxon>Archaea</taxon>
        <taxon>Methanobacteriati</taxon>
        <taxon>Methanobacteriota</taxon>
        <taxon>Stenosarchaea group</taxon>
        <taxon>Halobacteria</taxon>
        <taxon>Halobacteriales</taxon>
        <taxon>Natrialbaceae</taxon>
        <taxon>Natrialba</taxon>
    </lineage>
</organism>
<name>L9ZJ04_9EURY</name>
<evidence type="ECO:0000256" key="1">
    <source>
        <dbReference type="SAM" id="Phobius"/>
    </source>
</evidence>
<keyword evidence="1" id="KW-0812">Transmembrane</keyword>
<keyword evidence="1" id="KW-0472">Membrane</keyword>
<protein>
    <submittedName>
        <fullName evidence="2">Uncharacterized protein</fullName>
    </submittedName>
</protein>
<sequence>MGATESGSESAVIEVLTSGAAVEAYRSLGSLGRVGFQFAATVVLALVVLGLVQGYGTRTVETARRSPVISICIGLPSGLVLAGLASTGYILVGQSVGIFFGIPLVLLGGTTLPILLVLGFVAVGRATMARLGRDRLGSGILAGSVLCGVAGFSIGATILLAVLVASLGIGAFVRVLMSAGGTTAPDERTVPPANKI</sequence>
<accession>L9ZJ04</accession>
<keyword evidence="3" id="KW-1185">Reference proteome</keyword>
<evidence type="ECO:0000313" key="2">
    <source>
        <dbReference type="EMBL" id="ELY85557.1"/>
    </source>
</evidence>
<feature type="transmembrane region" description="Helical" evidence="1">
    <location>
        <begin position="68"/>
        <end position="92"/>
    </location>
</feature>
<comment type="caution">
    <text evidence="2">The sequence shown here is derived from an EMBL/GenBank/DDBJ whole genome shotgun (WGS) entry which is preliminary data.</text>
</comment>
<feature type="transmembrane region" description="Helical" evidence="1">
    <location>
        <begin position="98"/>
        <end position="124"/>
    </location>
</feature>
<proteinExistence type="predicted"/>
<dbReference type="EMBL" id="AOIL01000067">
    <property type="protein sequence ID" value="ELY85557.1"/>
    <property type="molecule type" value="Genomic_DNA"/>
</dbReference>
<gene>
    <name evidence="2" type="ORF">C484_19602</name>
</gene>
<evidence type="ECO:0000313" key="3">
    <source>
        <dbReference type="Proteomes" id="UP000011648"/>
    </source>
</evidence>
<dbReference type="STRING" id="1230458.C484_19602"/>
<dbReference type="PATRIC" id="fig|1230458.4.peg.3943"/>
<keyword evidence="1" id="KW-1133">Transmembrane helix</keyword>
<dbReference type="Proteomes" id="UP000011648">
    <property type="component" value="Unassembled WGS sequence"/>
</dbReference>